<dbReference type="Proteomes" id="UP001488838">
    <property type="component" value="Unassembled WGS sequence"/>
</dbReference>
<feature type="compositionally biased region" description="Basic and acidic residues" evidence="1">
    <location>
        <begin position="39"/>
        <end position="54"/>
    </location>
</feature>
<feature type="non-terminal residue" evidence="2">
    <location>
        <position position="1"/>
    </location>
</feature>
<evidence type="ECO:0000313" key="2">
    <source>
        <dbReference type="EMBL" id="KAK7818367.1"/>
    </source>
</evidence>
<sequence length="187" mass="20505">PNITKSLLPKGWRVSSPESDSGVALLTPVASHGAFSSHHVTESQEELRLPERDTLSSLSGDTSPSSPSKSDHDTEDASCHRQATKKTLHEKDGANCPKSLRASSSFMVQGGKIKQKFVDLGASLRWNPNKGKKCKEKEASRFSAGSSTIDHIQEENNEARRAEVEQSRNGRKFHLEDDTAPPLLFLQ</sequence>
<feature type="region of interest" description="Disordered" evidence="1">
    <location>
        <begin position="1"/>
        <end position="99"/>
    </location>
</feature>
<feature type="region of interest" description="Disordered" evidence="1">
    <location>
        <begin position="130"/>
        <end position="187"/>
    </location>
</feature>
<feature type="compositionally biased region" description="Low complexity" evidence="1">
    <location>
        <begin position="55"/>
        <end position="68"/>
    </location>
</feature>
<proteinExistence type="predicted"/>
<feature type="compositionally biased region" description="Basic and acidic residues" evidence="1">
    <location>
        <begin position="69"/>
        <end position="79"/>
    </location>
</feature>
<evidence type="ECO:0000313" key="3">
    <source>
        <dbReference type="Proteomes" id="UP001488838"/>
    </source>
</evidence>
<accession>A0AAW0IVJ5</accession>
<gene>
    <name evidence="2" type="ORF">U0070_018683</name>
</gene>
<reference evidence="2 3" key="1">
    <citation type="journal article" date="2023" name="bioRxiv">
        <title>Conserved and derived expression patterns and positive selection on dental genes reveal complex evolutionary context of ever-growing rodent molars.</title>
        <authorList>
            <person name="Calamari Z.T."/>
            <person name="Song A."/>
            <person name="Cohen E."/>
            <person name="Akter M."/>
            <person name="Roy R.D."/>
            <person name="Hallikas O."/>
            <person name="Christensen M.M."/>
            <person name="Li P."/>
            <person name="Marangoni P."/>
            <person name="Jernvall J."/>
            <person name="Klein O.D."/>
        </authorList>
    </citation>
    <scope>NUCLEOTIDE SEQUENCE [LARGE SCALE GENOMIC DNA]</scope>
    <source>
        <strain evidence="2">V071</strain>
    </source>
</reference>
<dbReference type="EMBL" id="JBBHLL010000088">
    <property type="protein sequence ID" value="KAK7818367.1"/>
    <property type="molecule type" value="Genomic_DNA"/>
</dbReference>
<keyword evidence="3" id="KW-1185">Reference proteome</keyword>
<name>A0AAW0IVJ5_MYOGA</name>
<protein>
    <submittedName>
        <fullName evidence="2">Uncharacterized protein</fullName>
    </submittedName>
</protein>
<evidence type="ECO:0000256" key="1">
    <source>
        <dbReference type="SAM" id="MobiDB-lite"/>
    </source>
</evidence>
<organism evidence="2 3">
    <name type="scientific">Myodes glareolus</name>
    <name type="common">Bank vole</name>
    <name type="synonym">Clethrionomys glareolus</name>
    <dbReference type="NCBI Taxonomy" id="447135"/>
    <lineage>
        <taxon>Eukaryota</taxon>
        <taxon>Metazoa</taxon>
        <taxon>Chordata</taxon>
        <taxon>Craniata</taxon>
        <taxon>Vertebrata</taxon>
        <taxon>Euteleostomi</taxon>
        <taxon>Mammalia</taxon>
        <taxon>Eutheria</taxon>
        <taxon>Euarchontoglires</taxon>
        <taxon>Glires</taxon>
        <taxon>Rodentia</taxon>
        <taxon>Myomorpha</taxon>
        <taxon>Muroidea</taxon>
        <taxon>Cricetidae</taxon>
        <taxon>Arvicolinae</taxon>
        <taxon>Myodes</taxon>
    </lineage>
</organism>
<comment type="caution">
    <text evidence="2">The sequence shown here is derived from an EMBL/GenBank/DDBJ whole genome shotgun (WGS) entry which is preliminary data.</text>
</comment>
<feature type="compositionally biased region" description="Basic and acidic residues" evidence="1">
    <location>
        <begin position="151"/>
        <end position="177"/>
    </location>
</feature>
<dbReference type="AlphaFoldDB" id="A0AAW0IVJ5"/>